<feature type="transmembrane region" description="Helical" evidence="5">
    <location>
        <begin position="49"/>
        <end position="69"/>
    </location>
</feature>
<dbReference type="Gene3D" id="1.20.1250.20">
    <property type="entry name" value="MFS general substrate transporter like domains"/>
    <property type="match status" value="1"/>
</dbReference>
<name>A0A9D3MG25_ANGAN</name>
<dbReference type="PROSITE" id="PS50850">
    <property type="entry name" value="MFS"/>
    <property type="match status" value="1"/>
</dbReference>
<dbReference type="SUPFAM" id="SSF103473">
    <property type="entry name" value="MFS general substrate transporter"/>
    <property type="match status" value="1"/>
</dbReference>
<organism evidence="7 8">
    <name type="scientific">Anguilla anguilla</name>
    <name type="common">European freshwater eel</name>
    <name type="synonym">Muraena anguilla</name>
    <dbReference type="NCBI Taxonomy" id="7936"/>
    <lineage>
        <taxon>Eukaryota</taxon>
        <taxon>Metazoa</taxon>
        <taxon>Chordata</taxon>
        <taxon>Craniata</taxon>
        <taxon>Vertebrata</taxon>
        <taxon>Euteleostomi</taxon>
        <taxon>Actinopterygii</taxon>
        <taxon>Neopterygii</taxon>
        <taxon>Teleostei</taxon>
        <taxon>Anguilliformes</taxon>
        <taxon>Anguillidae</taxon>
        <taxon>Anguilla</taxon>
    </lineage>
</organism>
<dbReference type="InterPro" id="IPR005828">
    <property type="entry name" value="MFS_sugar_transport-like"/>
</dbReference>
<dbReference type="InterPro" id="IPR020846">
    <property type="entry name" value="MFS_dom"/>
</dbReference>
<feature type="transmembrane region" description="Helical" evidence="5">
    <location>
        <begin position="336"/>
        <end position="360"/>
    </location>
</feature>
<keyword evidence="2 5" id="KW-0812">Transmembrane</keyword>
<comment type="caution">
    <text evidence="7">The sequence shown here is derived from an EMBL/GenBank/DDBJ whole genome shotgun (WGS) entry which is preliminary data.</text>
</comment>
<keyword evidence="8" id="KW-1185">Reference proteome</keyword>
<comment type="subcellular location">
    <subcellularLocation>
        <location evidence="1">Membrane</location>
        <topology evidence="1">Multi-pass membrane protein</topology>
    </subcellularLocation>
</comment>
<keyword evidence="4 5" id="KW-0472">Membrane</keyword>
<dbReference type="AlphaFoldDB" id="A0A9D3MG25"/>
<dbReference type="Pfam" id="PF00083">
    <property type="entry name" value="Sugar_tr"/>
    <property type="match status" value="1"/>
</dbReference>
<evidence type="ECO:0000256" key="4">
    <source>
        <dbReference type="ARBA" id="ARBA00023136"/>
    </source>
</evidence>
<evidence type="ECO:0000256" key="1">
    <source>
        <dbReference type="ARBA" id="ARBA00004141"/>
    </source>
</evidence>
<evidence type="ECO:0000313" key="8">
    <source>
        <dbReference type="Proteomes" id="UP001044222"/>
    </source>
</evidence>
<dbReference type="EMBL" id="JAFIRN010000005">
    <property type="protein sequence ID" value="KAG5848329.1"/>
    <property type="molecule type" value="Genomic_DNA"/>
</dbReference>
<gene>
    <name evidence="7" type="ORF">ANANG_G00097330</name>
</gene>
<evidence type="ECO:0000259" key="6">
    <source>
        <dbReference type="PROSITE" id="PS50850"/>
    </source>
</evidence>
<evidence type="ECO:0000256" key="3">
    <source>
        <dbReference type="ARBA" id="ARBA00022989"/>
    </source>
</evidence>
<dbReference type="Proteomes" id="UP001044222">
    <property type="component" value="Unassembled WGS sequence"/>
</dbReference>
<proteinExistence type="predicted"/>
<evidence type="ECO:0000313" key="7">
    <source>
        <dbReference type="EMBL" id="KAG5848329.1"/>
    </source>
</evidence>
<reference evidence="7" key="1">
    <citation type="submission" date="2021-01" db="EMBL/GenBank/DDBJ databases">
        <title>A chromosome-scale assembly of European eel, Anguilla anguilla.</title>
        <authorList>
            <person name="Henkel C."/>
            <person name="Jong-Raadsen S.A."/>
            <person name="Dufour S."/>
            <person name="Weltzien F.-A."/>
            <person name="Palstra A.P."/>
            <person name="Pelster B."/>
            <person name="Spaink H.P."/>
            <person name="Van Den Thillart G.E."/>
            <person name="Jansen H."/>
            <person name="Zahm M."/>
            <person name="Klopp C."/>
            <person name="Cedric C."/>
            <person name="Louis A."/>
            <person name="Berthelot C."/>
            <person name="Parey E."/>
            <person name="Roest Crollius H."/>
            <person name="Montfort J."/>
            <person name="Robinson-Rechavi M."/>
            <person name="Bucao C."/>
            <person name="Bouchez O."/>
            <person name="Gislard M."/>
            <person name="Lluch J."/>
            <person name="Milhes M."/>
            <person name="Lampietro C."/>
            <person name="Lopez Roques C."/>
            <person name="Donnadieu C."/>
            <person name="Braasch I."/>
            <person name="Desvignes T."/>
            <person name="Postlethwait J."/>
            <person name="Bobe J."/>
            <person name="Guiguen Y."/>
            <person name="Dirks R."/>
        </authorList>
    </citation>
    <scope>NUCLEOTIDE SEQUENCE</scope>
    <source>
        <strain evidence="7">Tag_6206</strain>
        <tissue evidence="7">Liver</tissue>
    </source>
</reference>
<evidence type="ECO:0000256" key="5">
    <source>
        <dbReference type="SAM" id="Phobius"/>
    </source>
</evidence>
<feature type="transmembrane region" description="Helical" evidence="5">
    <location>
        <begin position="164"/>
        <end position="182"/>
    </location>
</feature>
<feature type="transmembrane region" description="Helical" evidence="5">
    <location>
        <begin position="76"/>
        <end position="92"/>
    </location>
</feature>
<feature type="transmembrane region" description="Helical" evidence="5">
    <location>
        <begin position="399"/>
        <end position="419"/>
    </location>
</feature>
<feature type="transmembrane region" description="Helical" evidence="5">
    <location>
        <begin position="255"/>
        <end position="275"/>
    </location>
</feature>
<feature type="transmembrane region" description="Helical" evidence="5">
    <location>
        <begin position="98"/>
        <end position="122"/>
    </location>
</feature>
<feature type="transmembrane region" description="Helical" evidence="5">
    <location>
        <begin position="134"/>
        <end position="158"/>
    </location>
</feature>
<feature type="transmembrane region" description="Helical" evidence="5">
    <location>
        <begin position="287"/>
        <end position="306"/>
    </location>
</feature>
<feature type="transmembrane region" description="Helical" evidence="5">
    <location>
        <begin position="372"/>
        <end position="393"/>
    </location>
</feature>
<keyword evidence="3 5" id="KW-1133">Transmembrane helix</keyword>
<accession>A0A9D3MG25</accession>
<dbReference type="PANTHER" id="PTHR24064">
    <property type="entry name" value="SOLUTE CARRIER FAMILY 22 MEMBER"/>
    <property type="match status" value="1"/>
</dbReference>
<evidence type="ECO:0000256" key="2">
    <source>
        <dbReference type="ARBA" id="ARBA00022692"/>
    </source>
</evidence>
<protein>
    <recommendedName>
        <fullName evidence="6">Major facilitator superfamily (MFS) profile domain-containing protein</fullName>
    </recommendedName>
</protein>
<dbReference type="GO" id="GO:0022857">
    <property type="term" value="F:transmembrane transporter activity"/>
    <property type="evidence" value="ECO:0007669"/>
    <property type="project" value="InterPro"/>
</dbReference>
<sequence>MRNISESAFGYWNESEGCLDGWDFSTERYESTIVTEWNLVCDEAWKPPFAASIYFFGVLIGSFVSGHFSDRFGRKPVLFASMALQIISTLLQATSTSWVMYCVFNFCIGMGTFSKYNAAFILGCEFLVNWPRTVFAAVGTSLATAVGYVLLVAFAYFIRSWRMLLVALAAFGFLFIPVWWFIPESPRWLLSQGRVGEAEAVIRAAAKRNGVPAPERIFKMEDTALLKKTDHKIRYDQVYSYLDLFKTANIRNMTILVIITWFVVVSTFFSLSLSTPNLDGDPYLNCFFSASVEIPGYVATLLFVYYCRRTTGLLTLMLFSGFTLLIIPFIPQDLRVLIIVLVMSVKTAVAAAYSFIYVYCLELYPTVVRNMGLGLATIMGCCGSMAAPYISYIGEYNQYVPFCLLGSLCVFVGAISILLPETKDTGLPEIISQVKPLSCKCGKEPVAVEMKTEV</sequence>
<dbReference type="InterPro" id="IPR036259">
    <property type="entry name" value="MFS_trans_sf"/>
</dbReference>
<feature type="domain" description="Major facilitator superfamily (MFS) profile" evidence="6">
    <location>
        <begin position="1"/>
        <end position="424"/>
    </location>
</feature>
<dbReference type="GO" id="GO:0016020">
    <property type="term" value="C:membrane"/>
    <property type="evidence" value="ECO:0007669"/>
    <property type="project" value="UniProtKB-SubCell"/>
</dbReference>
<feature type="transmembrane region" description="Helical" evidence="5">
    <location>
        <begin position="313"/>
        <end position="330"/>
    </location>
</feature>